<sequence length="54" mass="5963">MSRIANGEGKHGDPDLDHVDLAISKTAPQQRQQHHTPLIAAVFDLQHLPFHVSS</sequence>
<feature type="non-terminal residue" evidence="1">
    <location>
        <position position="54"/>
    </location>
</feature>
<dbReference type="EMBL" id="NAJQ01002738">
    <property type="protein sequence ID" value="TKA38335.1"/>
    <property type="molecule type" value="Genomic_DNA"/>
</dbReference>
<reference evidence="1 2" key="1">
    <citation type="submission" date="2017-03" db="EMBL/GenBank/DDBJ databases">
        <title>Genomes of endolithic fungi from Antarctica.</title>
        <authorList>
            <person name="Coleine C."/>
            <person name="Masonjones S."/>
            <person name="Stajich J.E."/>
        </authorList>
    </citation>
    <scope>NUCLEOTIDE SEQUENCE [LARGE SCALE GENOMIC DNA]</scope>
    <source>
        <strain evidence="1 2">CCFEE 5184</strain>
    </source>
</reference>
<keyword evidence="2" id="KW-1185">Reference proteome</keyword>
<name>A0A4U0UTH1_9PEZI</name>
<comment type="caution">
    <text evidence="1">The sequence shown here is derived from an EMBL/GenBank/DDBJ whole genome shotgun (WGS) entry which is preliminary data.</text>
</comment>
<accession>A0A4U0UTH1</accession>
<dbReference type="AlphaFoldDB" id="A0A4U0UTH1"/>
<proteinExistence type="predicted"/>
<organism evidence="1 2">
    <name type="scientific">Friedmanniomyces simplex</name>
    <dbReference type="NCBI Taxonomy" id="329884"/>
    <lineage>
        <taxon>Eukaryota</taxon>
        <taxon>Fungi</taxon>
        <taxon>Dikarya</taxon>
        <taxon>Ascomycota</taxon>
        <taxon>Pezizomycotina</taxon>
        <taxon>Dothideomycetes</taxon>
        <taxon>Dothideomycetidae</taxon>
        <taxon>Mycosphaerellales</taxon>
        <taxon>Teratosphaeriaceae</taxon>
        <taxon>Friedmanniomyces</taxon>
    </lineage>
</organism>
<dbReference type="Proteomes" id="UP000309340">
    <property type="component" value="Unassembled WGS sequence"/>
</dbReference>
<gene>
    <name evidence="1" type="ORF">B0A55_13795</name>
</gene>
<evidence type="ECO:0000313" key="2">
    <source>
        <dbReference type="Proteomes" id="UP000309340"/>
    </source>
</evidence>
<evidence type="ECO:0000313" key="1">
    <source>
        <dbReference type="EMBL" id="TKA38335.1"/>
    </source>
</evidence>
<protein>
    <submittedName>
        <fullName evidence="1">Uncharacterized protein</fullName>
    </submittedName>
</protein>